<evidence type="ECO:0000259" key="1">
    <source>
        <dbReference type="PROSITE" id="PS50075"/>
    </source>
</evidence>
<proteinExistence type="predicted"/>
<accession>A0A0S4QXZ4</accession>
<reference evidence="3" key="1">
    <citation type="submission" date="2015-11" db="EMBL/GenBank/DDBJ databases">
        <authorList>
            <person name="Varghese N."/>
        </authorList>
    </citation>
    <scope>NUCLEOTIDE SEQUENCE [LARGE SCALE GENOMIC DNA]</scope>
    <source>
        <strain evidence="3">DSM 45899</strain>
    </source>
</reference>
<dbReference type="RefSeq" id="WP_091283859.1">
    <property type="nucleotide sequence ID" value="NZ_FAOZ01000030.1"/>
</dbReference>
<dbReference type="InterPro" id="IPR036736">
    <property type="entry name" value="ACP-like_sf"/>
</dbReference>
<protein>
    <submittedName>
        <fullName evidence="2">Acyl carrier protein</fullName>
    </submittedName>
</protein>
<dbReference type="EMBL" id="FAOZ01000030">
    <property type="protein sequence ID" value="CUU59640.1"/>
    <property type="molecule type" value="Genomic_DNA"/>
</dbReference>
<keyword evidence="3" id="KW-1185">Reference proteome</keyword>
<feature type="domain" description="Carrier" evidence="1">
    <location>
        <begin position="4"/>
        <end position="79"/>
    </location>
</feature>
<dbReference type="Pfam" id="PF00550">
    <property type="entry name" value="PP-binding"/>
    <property type="match status" value="1"/>
</dbReference>
<dbReference type="InterPro" id="IPR009081">
    <property type="entry name" value="PP-bd_ACP"/>
</dbReference>
<evidence type="ECO:0000313" key="3">
    <source>
        <dbReference type="Proteomes" id="UP000198802"/>
    </source>
</evidence>
<dbReference type="Gene3D" id="1.10.1200.10">
    <property type="entry name" value="ACP-like"/>
    <property type="match status" value="1"/>
</dbReference>
<gene>
    <name evidence="2" type="ORF">Ga0074812_13020</name>
</gene>
<name>A0A0S4QXZ4_9ACTN</name>
<organism evidence="2 3">
    <name type="scientific">Parafrankia irregularis</name>
    <dbReference type="NCBI Taxonomy" id="795642"/>
    <lineage>
        <taxon>Bacteria</taxon>
        <taxon>Bacillati</taxon>
        <taxon>Actinomycetota</taxon>
        <taxon>Actinomycetes</taxon>
        <taxon>Frankiales</taxon>
        <taxon>Frankiaceae</taxon>
        <taxon>Parafrankia</taxon>
    </lineage>
</organism>
<dbReference type="PROSITE" id="PS50075">
    <property type="entry name" value="CARRIER"/>
    <property type="match status" value="1"/>
</dbReference>
<dbReference type="SUPFAM" id="SSF47336">
    <property type="entry name" value="ACP-like"/>
    <property type="match status" value="1"/>
</dbReference>
<evidence type="ECO:0000313" key="2">
    <source>
        <dbReference type="EMBL" id="CUU59640.1"/>
    </source>
</evidence>
<dbReference type="Proteomes" id="UP000198802">
    <property type="component" value="Unassembled WGS sequence"/>
</dbReference>
<dbReference type="AlphaFoldDB" id="A0A0S4QXZ4"/>
<sequence>MGEDEAVALVTTLICRFRKVEASQVPPDADLADTLGFDSLDAAEILAAVHKETGREVEVCSLADLSTVAGIARHLVAAGAGS</sequence>